<name>A0A369K2K8_HYPMA</name>
<dbReference type="EMBL" id="LUEZ02000021">
    <property type="protein sequence ID" value="RDB26977.1"/>
    <property type="molecule type" value="Genomic_DNA"/>
</dbReference>
<dbReference type="PANTHER" id="PTHR34861">
    <property type="match status" value="1"/>
</dbReference>
<dbReference type="Gene3D" id="3.50.30.50">
    <property type="entry name" value="Putative cyclase"/>
    <property type="match status" value="1"/>
</dbReference>
<dbReference type="AlphaFoldDB" id="A0A369K2K8"/>
<dbReference type="Pfam" id="PF04199">
    <property type="entry name" value="Cyclase"/>
    <property type="match status" value="1"/>
</dbReference>
<evidence type="ECO:0008006" key="4">
    <source>
        <dbReference type="Google" id="ProtNLM"/>
    </source>
</evidence>
<organism evidence="2 3">
    <name type="scientific">Hypsizygus marmoreus</name>
    <name type="common">White beech mushroom</name>
    <name type="synonym">Agaricus marmoreus</name>
    <dbReference type="NCBI Taxonomy" id="39966"/>
    <lineage>
        <taxon>Eukaryota</taxon>
        <taxon>Fungi</taxon>
        <taxon>Dikarya</taxon>
        <taxon>Basidiomycota</taxon>
        <taxon>Agaricomycotina</taxon>
        <taxon>Agaricomycetes</taxon>
        <taxon>Agaricomycetidae</taxon>
        <taxon>Agaricales</taxon>
        <taxon>Tricholomatineae</taxon>
        <taxon>Lyophyllaceae</taxon>
        <taxon>Hypsizygus</taxon>
    </lineage>
</organism>
<dbReference type="SUPFAM" id="SSF102198">
    <property type="entry name" value="Putative cyclase"/>
    <property type="match status" value="1"/>
</dbReference>
<evidence type="ECO:0000313" key="2">
    <source>
        <dbReference type="EMBL" id="RDB26977.1"/>
    </source>
</evidence>
<dbReference type="GO" id="GO:0004061">
    <property type="term" value="F:arylformamidase activity"/>
    <property type="evidence" value="ECO:0007669"/>
    <property type="project" value="InterPro"/>
</dbReference>
<proteinExistence type="inferred from homology"/>
<keyword evidence="3" id="KW-1185">Reference proteome</keyword>
<dbReference type="InParanoid" id="A0A369K2K8"/>
<comment type="caution">
    <text evidence="2">The sequence shown here is derived from an EMBL/GenBank/DDBJ whole genome shotgun (WGS) entry which is preliminary data.</text>
</comment>
<gene>
    <name evidence="2" type="ORF">Hypma_005049</name>
</gene>
<dbReference type="OrthoDB" id="5396at2759"/>
<dbReference type="Proteomes" id="UP000076154">
    <property type="component" value="Unassembled WGS sequence"/>
</dbReference>
<dbReference type="PANTHER" id="PTHR34861:SF10">
    <property type="entry name" value="CYCLASE"/>
    <property type="match status" value="1"/>
</dbReference>
<evidence type="ECO:0000256" key="1">
    <source>
        <dbReference type="ARBA" id="ARBA00007865"/>
    </source>
</evidence>
<comment type="similarity">
    <text evidence="1">Belongs to the Cyclase 1 superfamily.</text>
</comment>
<sequence>MLSKLQNRPRVSARQRLISPSKRFELNDGISDAGNFSSSIGFKSLVRGSMGKRGRPPPAVQDDDTYLGVDERNFDMIEDKFWAGTGSARVSCSHNQTQDHVHHQSVTVIQEFADEWTFGRPYPGSGIEATCSPCNATRHIKLSRAIQCLLETYQLIEMSLPTFDELPSFKNYTGCAWDVWPANDELGTVNLLTEDVVKRAAKEEIQTGKTFSLNWPVNFPENPMFARKTPEVTHLLKVPGVMALRDDDIYFNTQSGTQWDGMKHFGVLEHGVYYKGVLADSLPIGRHAIPDPLNIDPSLSKLGIQNWAKHGICGRGVLLDLVRYYTDSGAELPYDPFTAHSITVAELEACAKKQGVEFRQGDILLIRAGFIQKFYKGTNEERTALGSKEETFAGIEQSEDMKRFLWNNHFSAIASDQPALERWPPPEGVQHLHQVDHSRVTFSSVPSDPTSNAQSMFHRLWGMPIGEFFDLEELSEHCKQTGRYTFYFSSWPLPIIGGCASPANAAAQF</sequence>
<accession>A0A369K2K8</accession>
<dbReference type="GO" id="GO:0019441">
    <property type="term" value="P:L-tryptophan catabolic process to kynurenine"/>
    <property type="evidence" value="ECO:0007669"/>
    <property type="project" value="InterPro"/>
</dbReference>
<protein>
    <recommendedName>
        <fullName evidence="4">Cyclase</fullName>
    </recommendedName>
</protein>
<evidence type="ECO:0000313" key="3">
    <source>
        <dbReference type="Proteomes" id="UP000076154"/>
    </source>
</evidence>
<reference evidence="2" key="1">
    <citation type="submission" date="2018-04" db="EMBL/GenBank/DDBJ databases">
        <title>Whole genome sequencing of Hypsizygus marmoreus.</title>
        <authorList>
            <person name="Choi I.-G."/>
            <person name="Min B."/>
            <person name="Kim J.-G."/>
            <person name="Kim S."/>
            <person name="Oh Y.-L."/>
            <person name="Kong W.-S."/>
            <person name="Park H."/>
            <person name="Jeong J."/>
            <person name="Song E.-S."/>
        </authorList>
    </citation>
    <scope>NUCLEOTIDE SEQUENCE [LARGE SCALE GENOMIC DNA]</scope>
    <source>
        <strain evidence="2">51987-8</strain>
    </source>
</reference>
<dbReference type="InterPro" id="IPR037175">
    <property type="entry name" value="KFase_sf"/>
</dbReference>
<dbReference type="InterPro" id="IPR007325">
    <property type="entry name" value="KFase/CYL"/>
</dbReference>